<dbReference type="Gene3D" id="2.60.120.260">
    <property type="entry name" value="Galactose-binding domain-like"/>
    <property type="match status" value="1"/>
</dbReference>
<dbReference type="Proteomes" id="UP000095576">
    <property type="component" value="Unassembled WGS sequence"/>
</dbReference>
<feature type="domain" description="DUF5000" evidence="2">
    <location>
        <begin position="258"/>
        <end position="400"/>
    </location>
</feature>
<evidence type="ECO:0000256" key="1">
    <source>
        <dbReference type="SAM" id="SignalP"/>
    </source>
</evidence>
<sequence length="402" mass="45689">MKYLYKIGLILSVVLTAGACSGQLDTIQEYLDAGETIYAAKMDSVDIRPGYNRVEVTGLLKYGMDTERCVIHWTPDNDSLVVPVKRIDPVDTFRVFIENLPEGTYQFEIVTYNKSGYRSISTSKGSKTYGDRYISSLRVRSLLSTEVEGENLLLNFSSEMAEALATKVFYLNSAGEKQEQEVARGDNQIKITDWKPRGAYEVKTYYIPEVNAVDTFSVSSTGVFPEKIVEMDKSTFREIILDNDIRLNAWGGALWKAWDNAYENTNYAHSDNTNPIVFPAWFTFDLGEKALLKRFDLFSVVRDDLNYNGGNMKSWEIWGREDEPANSSWDGWTKLITCNSFKPSGKPVGENTDEDNAYIGKGEKFDFPSGIPEVRYIRIKVLDSWSGQGYVQFSEFTFYKSE</sequence>
<evidence type="ECO:0000313" key="4">
    <source>
        <dbReference type="Proteomes" id="UP000095576"/>
    </source>
</evidence>
<accession>A0A174KMY0</accession>
<dbReference type="InterPro" id="IPR008979">
    <property type="entry name" value="Galactose-bd-like_sf"/>
</dbReference>
<protein>
    <submittedName>
        <fullName evidence="3">Chitobiase</fullName>
    </submittedName>
</protein>
<feature type="signal peptide" evidence="1">
    <location>
        <begin position="1"/>
        <end position="19"/>
    </location>
</feature>
<dbReference type="EMBL" id="CZAP01000003">
    <property type="protein sequence ID" value="CUP12191.1"/>
    <property type="molecule type" value="Genomic_DNA"/>
</dbReference>
<dbReference type="Pfam" id="PF16391">
    <property type="entry name" value="DUF5000"/>
    <property type="match status" value="1"/>
</dbReference>
<dbReference type="RefSeq" id="WP_055298899.1">
    <property type="nucleotide sequence ID" value="NZ_CAXSVM010000003.1"/>
</dbReference>
<dbReference type="PROSITE" id="PS51257">
    <property type="entry name" value="PROKAR_LIPOPROTEIN"/>
    <property type="match status" value="1"/>
</dbReference>
<organism evidence="3 4">
    <name type="scientific">Bacteroides thetaiotaomicron</name>
    <dbReference type="NCBI Taxonomy" id="818"/>
    <lineage>
        <taxon>Bacteria</taxon>
        <taxon>Pseudomonadati</taxon>
        <taxon>Bacteroidota</taxon>
        <taxon>Bacteroidia</taxon>
        <taxon>Bacteroidales</taxon>
        <taxon>Bacteroidaceae</taxon>
        <taxon>Bacteroides</taxon>
    </lineage>
</organism>
<gene>
    <name evidence="3" type="ORF">ERS852511_01169</name>
</gene>
<evidence type="ECO:0000259" key="2">
    <source>
        <dbReference type="Pfam" id="PF16391"/>
    </source>
</evidence>
<feature type="chain" id="PRO_5008026223" evidence="1">
    <location>
        <begin position="20"/>
        <end position="402"/>
    </location>
</feature>
<dbReference type="AlphaFoldDB" id="A0A174KMY0"/>
<evidence type="ECO:0000313" key="3">
    <source>
        <dbReference type="EMBL" id="CUP12191.1"/>
    </source>
</evidence>
<keyword evidence="1" id="KW-0732">Signal</keyword>
<reference evidence="3 4" key="1">
    <citation type="submission" date="2015-09" db="EMBL/GenBank/DDBJ databases">
        <authorList>
            <consortium name="Pathogen Informatics"/>
        </authorList>
    </citation>
    <scope>NUCLEOTIDE SEQUENCE [LARGE SCALE GENOMIC DNA]</scope>
    <source>
        <strain evidence="3 4">2789STDY5834899</strain>
    </source>
</reference>
<name>A0A174KMY0_BACT4</name>
<dbReference type="Pfam" id="PF16389">
    <property type="entry name" value="DUF4998"/>
    <property type="match status" value="1"/>
</dbReference>
<proteinExistence type="predicted"/>
<dbReference type="SUPFAM" id="SSF49785">
    <property type="entry name" value="Galactose-binding domain-like"/>
    <property type="match status" value="1"/>
</dbReference>
<dbReference type="InterPro" id="IPR032164">
    <property type="entry name" value="DUF5000"/>
</dbReference>